<keyword evidence="6" id="KW-0256">Endoplasmic reticulum</keyword>
<dbReference type="InterPro" id="IPR021149">
    <property type="entry name" value="OligosaccharylTrfase_OST3/OST6"/>
</dbReference>
<evidence type="ECO:0000256" key="8">
    <source>
        <dbReference type="ARBA" id="ARBA00023136"/>
    </source>
</evidence>
<comment type="caution">
    <text evidence="11">The sequence shown here is derived from an EMBL/GenBank/DDBJ whole genome shotgun (WGS) entry which is preliminary data.</text>
</comment>
<proteinExistence type="inferred from homology"/>
<gene>
    <name evidence="11" type="ORF">HPP92_001558</name>
</gene>
<feature type="transmembrane region" description="Helical" evidence="9">
    <location>
        <begin position="315"/>
        <end position="332"/>
    </location>
</feature>
<evidence type="ECO:0000256" key="4">
    <source>
        <dbReference type="ARBA" id="ARBA00022692"/>
    </source>
</evidence>
<keyword evidence="7 9" id="KW-1133">Transmembrane helix</keyword>
<evidence type="ECO:0000256" key="7">
    <source>
        <dbReference type="ARBA" id="ARBA00022989"/>
    </source>
</evidence>
<organism evidence="11 12">
    <name type="scientific">Vanilla planifolia</name>
    <name type="common">Vanilla</name>
    <dbReference type="NCBI Taxonomy" id="51239"/>
    <lineage>
        <taxon>Eukaryota</taxon>
        <taxon>Viridiplantae</taxon>
        <taxon>Streptophyta</taxon>
        <taxon>Embryophyta</taxon>
        <taxon>Tracheophyta</taxon>
        <taxon>Spermatophyta</taxon>
        <taxon>Magnoliopsida</taxon>
        <taxon>Liliopsida</taxon>
        <taxon>Asparagales</taxon>
        <taxon>Orchidaceae</taxon>
        <taxon>Vanilloideae</taxon>
        <taxon>Vanilleae</taxon>
        <taxon>Vanilla</taxon>
    </lineage>
</organism>
<dbReference type="AlphaFoldDB" id="A0A835S037"/>
<evidence type="ECO:0000313" key="12">
    <source>
        <dbReference type="Proteomes" id="UP000639772"/>
    </source>
</evidence>
<name>A0A835S037_VANPL</name>
<protein>
    <recommendedName>
        <fullName evidence="13">Dolichyl-diphosphooligosaccharide--protein glycosyltransferase subunit 3B</fullName>
    </recommendedName>
</protein>
<dbReference type="PANTHER" id="PTHR12692">
    <property type="entry name" value="DOLICHYL-DIPHOSPHOOLIGOSACCHARIDE--PROTEIN GLYCOSYLTRANSFERASE-RELATED"/>
    <property type="match status" value="1"/>
</dbReference>
<evidence type="ECO:0008006" key="13">
    <source>
        <dbReference type="Google" id="ProtNLM"/>
    </source>
</evidence>
<dbReference type="OrthoDB" id="67566at2759"/>
<keyword evidence="8 9" id="KW-0472">Membrane</keyword>
<evidence type="ECO:0000256" key="2">
    <source>
        <dbReference type="ARBA" id="ARBA00004477"/>
    </source>
</evidence>
<evidence type="ECO:0000313" key="11">
    <source>
        <dbReference type="EMBL" id="KAG0501486.1"/>
    </source>
</evidence>
<evidence type="ECO:0000256" key="6">
    <source>
        <dbReference type="ARBA" id="ARBA00022824"/>
    </source>
</evidence>
<feature type="transmembrane region" description="Helical" evidence="9">
    <location>
        <begin position="232"/>
        <end position="252"/>
    </location>
</feature>
<evidence type="ECO:0000256" key="3">
    <source>
        <dbReference type="ARBA" id="ARBA00009561"/>
    </source>
</evidence>
<comment type="function">
    <text evidence="1">Subunit of the oligosaccharyl transferase (OST) complex that catalyzes the initial transfer of a defined glycan (Glc(3)Man(9)GlcNAc(2) in eukaryotes) from the lipid carrier dolichol-pyrophosphate to an asparagine residue within an Asn-X-Ser/Thr consensus motif in nascent polypeptide chains, the first step in protein N-glycosylation. N-glycosylation occurs cotranslationally and the complex associates with the Sec61 complex at the channel-forming translocon complex that mediates protein translocation across the endoplasmic reticulum (ER). All subunits are required for a maximal enzyme activity.</text>
</comment>
<feature type="transmembrane region" description="Helical" evidence="9">
    <location>
        <begin position="282"/>
        <end position="303"/>
    </location>
</feature>
<keyword evidence="5 10" id="KW-0732">Signal</keyword>
<comment type="subcellular location">
    <subcellularLocation>
        <location evidence="2">Endoplasmic reticulum membrane</location>
        <topology evidence="2">Multi-pass membrane protein</topology>
    </subcellularLocation>
</comment>
<reference evidence="11 12" key="1">
    <citation type="journal article" date="2020" name="Nat. Food">
        <title>A phased Vanilla planifolia genome enables genetic improvement of flavour and production.</title>
        <authorList>
            <person name="Hasing T."/>
            <person name="Tang H."/>
            <person name="Brym M."/>
            <person name="Khazi F."/>
            <person name="Huang T."/>
            <person name="Chambers A.H."/>
        </authorList>
    </citation>
    <scope>NUCLEOTIDE SEQUENCE [LARGE SCALE GENOMIC DNA]</scope>
    <source>
        <tissue evidence="11">Leaf</tissue>
    </source>
</reference>
<keyword evidence="4 9" id="KW-0812">Transmembrane</keyword>
<dbReference type="EMBL" id="JADCNM010000001">
    <property type="protein sequence ID" value="KAG0501486.1"/>
    <property type="molecule type" value="Genomic_DNA"/>
</dbReference>
<comment type="similarity">
    <text evidence="3">Belongs to the OST3/OST6 family.</text>
</comment>
<feature type="transmembrane region" description="Helical" evidence="9">
    <location>
        <begin position="201"/>
        <end position="220"/>
    </location>
</feature>
<dbReference type="PANTHER" id="PTHR12692:SF0">
    <property type="entry name" value="GH11935P"/>
    <property type="match status" value="1"/>
</dbReference>
<dbReference type="Gene3D" id="3.40.30.10">
    <property type="entry name" value="Glutaredoxin"/>
    <property type="match status" value="1"/>
</dbReference>
<feature type="chain" id="PRO_5032928861" description="Dolichyl-diphosphooligosaccharide--protein glycosyltransferase subunit 3B" evidence="10">
    <location>
        <begin position="35"/>
        <end position="350"/>
    </location>
</feature>
<evidence type="ECO:0000256" key="5">
    <source>
        <dbReference type="ARBA" id="ARBA00022729"/>
    </source>
</evidence>
<dbReference type="GO" id="GO:0018279">
    <property type="term" value="P:protein N-linked glycosylation via asparagine"/>
    <property type="evidence" value="ECO:0007669"/>
    <property type="project" value="TreeGrafter"/>
</dbReference>
<evidence type="ECO:0000256" key="9">
    <source>
        <dbReference type="SAM" id="Phobius"/>
    </source>
</evidence>
<dbReference type="Pfam" id="PF04756">
    <property type="entry name" value="OST3_OST6"/>
    <property type="match status" value="1"/>
</dbReference>
<evidence type="ECO:0000256" key="1">
    <source>
        <dbReference type="ARBA" id="ARBA00002791"/>
    </source>
</evidence>
<evidence type="ECO:0000256" key="10">
    <source>
        <dbReference type="SAM" id="SignalP"/>
    </source>
</evidence>
<dbReference type="GO" id="GO:0008250">
    <property type="term" value="C:oligosaccharyltransferase complex"/>
    <property type="evidence" value="ECO:0007669"/>
    <property type="project" value="TreeGrafter"/>
</dbReference>
<dbReference type="Proteomes" id="UP000639772">
    <property type="component" value="Chromosome 1"/>
</dbReference>
<sequence length="350" mass="38597">MASRSAGLFPSVLFLPCLLLLITLFASRCSGVAASSEDDLVAELEALRSQSPSGVIHLNDRLVSRFLSSVSVPRPYYFLIFFDANSLRSKPDLHLSQLRTEFAIVSDSFSAHHRGLPSASKLFFCDIEFGESKSSFSNFAVNSLPHVRLVTPSTRSLSDSEVMDSSSFSRLADSMAEFVVAKTNLPVGPILRPPPVSPRQVAVILLVLAVASPFIIRKVIAGETLLHDKRFWMAGAVFVYFFSVSGSMHNIIRNMPLMLTDRDGRSVFFYQGSGMQLGAEGFIVGFLYTLVGLVLAFVTHGLVRLRSIVAQRGMMLVAMIVVYWAVGKVISLDNWKTGYSIHAFWPTSWK</sequence>
<accession>A0A835S037</accession>
<feature type="signal peptide" evidence="10">
    <location>
        <begin position="1"/>
        <end position="34"/>
    </location>
</feature>